<accession>A0ABY4L6M7</accession>
<gene>
    <name evidence="2" type="ORF">FOF52_03170</name>
</gene>
<proteinExistence type="predicted"/>
<feature type="compositionally biased region" description="Polar residues" evidence="1">
    <location>
        <begin position="1"/>
        <end position="10"/>
    </location>
</feature>
<evidence type="ECO:0000313" key="2">
    <source>
        <dbReference type="EMBL" id="UPT23299.1"/>
    </source>
</evidence>
<dbReference type="EMBL" id="CP051627">
    <property type="protein sequence ID" value="UPT23299.1"/>
    <property type="molecule type" value="Genomic_DNA"/>
</dbReference>
<protein>
    <submittedName>
        <fullName evidence="2">DUF742 domain-containing protein</fullName>
    </submittedName>
</protein>
<sequence>MTGHGQTTVSPLPPAPRPGDGHGTAARWEIGSGLPHRCPPKTRGYVGRRRRNRPPVTELHRVRVHDPGRLLPVDLPRPAAVVYASCLRAGPAGARVVDLAVDAGLPLGTTAVLVGLLREAALVVDVPPARVDRALLERVLVGLRSL</sequence>
<evidence type="ECO:0000313" key="3">
    <source>
        <dbReference type="Proteomes" id="UP000832041"/>
    </source>
</evidence>
<name>A0ABY4L6M7_THEAE</name>
<dbReference type="Proteomes" id="UP000832041">
    <property type="component" value="Chromosome"/>
</dbReference>
<reference evidence="2 3" key="1">
    <citation type="submission" date="2020-04" db="EMBL/GenBank/DDBJ databases">
        <title>Thermobifida alba genome sequencing and assembly.</title>
        <authorList>
            <person name="Luzics S."/>
            <person name="Horvath B."/>
            <person name="Nagy I."/>
            <person name="Toth A."/>
            <person name="Nagy I."/>
            <person name="Kukolya J."/>
        </authorList>
    </citation>
    <scope>NUCLEOTIDE SEQUENCE [LARGE SCALE GENOMIC DNA]</scope>
    <source>
        <strain evidence="2 3">DSM 43795</strain>
    </source>
</reference>
<feature type="region of interest" description="Disordered" evidence="1">
    <location>
        <begin position="1"/>
        <end position="34"/>
    </location>
</feature>
<dbReference type="Pfam" id="PF05331">
    <property type="entry name" value="DUF742"/>
    <property type="match status" value="1"/>
</dbReference>
<keyword evidence="3" id="KW-1185">Reference proteome</keyword>
<organism evidence="2 3">
    <name type="scientific">Thermobifida alba</name>
    <name type="common">Thermomonospora alba</name>
    <dbReference type="NCBI Taxonomy" id="53522"/>
    <lineage>
        <taxon>Bacteria</taxon>
        <taxon>Bacillati</taxon>
        <taxon>Actinomycetota</taxon>
        <taxon>Actinomycetes</taxon>
        <taxon>Streptosporangiales</taxon>
        <taxon>Nocardiopsidaceae</taxon>
        <taxon>Thermobifida</taxon>
    </lineage>
</organism>
<dbReference type="InterPro" id="IPR007995">
    <property type="entry name" value="DUF742"/>
</dbReference>
<evidence type="ECO:0000256" key="1">
    <source>
        <dbReference type="SAM" id="MobiDB-lite"/>
    </source>
</evidence>